<evidence type="ECO:0000259" key="5">
    <source>
        <dbReference type="PROSITE" id="PS50072"/>
    </source>
</evidence>
<dbReference type="GO" id="GO:0006457">
    <property type="term" value="P:protein folding"/>
    <property type="evidence" value="ECO:0007669"/>
    <property type="project" value="InterPro"/>
</dbReference>
<comment type="catalytic activity">
    <reaction evidence="1 4">
        <text>[protein]-peptidylproline (omega=180) = [protein]-peptidylproline (omega=0)</text>
        <dbReference type="Rhea" id="RHEA:16237"/>
        <dbReference type="Rhea" id="RHEA-COMP:10747"/>
        <dbReference type="Rhea" id="RHEA-COMP:10748"/>
        <dbReference type="ChEBI" id="CHEBI:83833"/>
        <dbReference type="ChEBI" id="CHEBI:83834"/>
        <dbReference type="EC" id="5.2.1.8"/>
    </reaction>
</comment>
<evidence type="ECO:0000256" key="2">
    <source>
        <dbReference type="ARBA" id="ARBA00023110"/>
    </source>
</evidence>
<dbReference type="InterPro" id="IPR002130">
    <property type="entry name" value="Cyclophilin-type_PPIase_dom"/>
</dbReference>
<proteinExistence type="inferred from homology"/>
<organism evidence="6 7">
    <name type="scientific">Scleropages formosus</name>
    <name type="common">Asian bonytongue</name>
    <name type="synonym">Osteoglossum formosum</name>
    <dbReference type="NCBI Taxonomy" id="113540"/>
    <lineage>
        <taxon>Eukaryota</taxon>
        <taxon>Metazoa</taxon>
        <taxon>Chordata</taxon>
        <taxon>Craniata</taxon>
        <taxon>Vertebrata</taxon>
        <taxon>Euteleostomi</taxon>
        <taxon>Actinopterygii</taxon>
        <taxon>Neopterygii</taxon>
        <taxon>Teleostei</taxon>
        <taxon>Osteoglossocephala</taxon>
        <taxon>Osteoglossomorpha</taxon>
        <taxon>Osteoglossiformes</taxon>
        <taxon>Osteoglossidae</taxon>
        <taxon>Scleropages</taxon>
    </lineage>
</organism>
<dbReference type="GO" id="GO:0071013">
    <property type="term" value="C:catalytic step 2 spliceosome"/>
    <property type="evidence" value="ECO:0007669"/>
    <property type="project" value="TreeGrafter"/>
</dbReference>
<name>A0A0P7V9Z6_SCLFO</name>
<dbReference type="EC" id="5.2.1.8" evidence="4"/>
<feature type="domain" description="PPIase cyclophilin-type" evidence="5">
    <location>
        <begin position="8"/>
        <end position="184"/>
    </location>
</feature>
<dbReference type="EMBL" id="JARO02002743">
    <property type="protein sequence ID" value="KPP72005.1"/>
    <property type="molecule type" value="Genomic_DNA"/>
</dbReference>
<evidence type="ECO:0000313" key="6">
    <source>
        <dbReference type="EMBL" id="KPP72005.1"/>
    </source>
</evidence>
<dbReference type="PRINTS" id="PR00153">
    <property type="entry name" value="CSAPPISMRASE"/>
</dbReference>
<dbReference type="PROSITE" id="PS50072">
    <property type="entry name" value="CSA_PPIASE_2"/>
    <property type="match status" value="1"/>
</dbReference>
<accession>A0A0P7V9Z6</accession>
<dbReference type="GO" id="GO:0003755">
    <property type="term" value="F:peptidyl-prolyl cis-trans isomerase activity"/>
    <property type="evidence" value="ECO:0007669"/>
    <property type="project" value="UniProtKB-UniRule"/>
</dbReference>
<evidence type="ECO:0000256" key="3">
    <source>
        <dbReference type="ARBA" id="ARBA00023235"/>
    </source>
</evidence>
<evidence type="ECO:0000313" key="7">
    <source>
        <dbReference type="Proteomes" id="UP000034805"/>
    </source>
</evidence>
<sequence length="191" mass="21348">MKEKCVFFLQAVTLHTDLGDLKIELFCERAPKTCENFLALCASGFYNDCVFHRSIKGFMVQTGDPTGTGKGGTSIWGRKFEDEFNEHLKASDLCPPYYNLAPVHGSVLLQHNVRGVVAMANNGPNTNASQFYITYGKQPHLDMKYTVFGKVIDGFETVDELEKLPVNEKTFRPLNDVHIKDVTLHANPFAG</sequence>
<dbReference type="Pfam" id="PF00160">
    <property type="entry name" value="Pro_isomerase"/>
    <property type="match status" value="1"/>
</dbReference>
<dbReference type="InterPro" id="IPR029000">
    <property type="entry name" value="Cyclophilin-like_dom_sf"/>
</dbReference>
<dbReference type="InterPro" id="IPR024936">
    <property type="entry name" value="Cyclophilin-type_PPIase"/>
</dbReference>
<dbReference type="CDD" id="cd01928">
    <property type="entry name" value="Cyclophilin_PPIL3_like"/>
    <property type="match status" value="1"/>
</dbReference>
<evidence type="ECO:0000256" key="4">
    <source>
        <dbReference type="RuleBase" id="RU363019"/>
    </source>
</evidence>
<dbReference type="PANTHER" id="PTHR45625">
    <property type="entry name" value="PEPTIDYL-PROLYL CIS-TRANS ISOMERASE-RELATED"/>
    <property type="match status" value="1"/>
</dbReference>
<dbReference type="AlphaFoldDB" id="A0A0P7V9Z6"/>
<reference evidence="6 7" key="1">
    <citation type="submission" date="2015-08" db="EMBL/GenBank/DDBJ databases">
        <title>The genome of the Asian arowana (Scleropages formosus).</title>
        <authorList>
            <person name="Tan M.H."/>
            <person name="Gan H.M."/>
            <person name="Croft L.J."/>
            <person name="Austin C.M."/>
        </authorList>
    </citation>
    <scope>NUCLEOTIDE SEQUENCE [LARGE SCALE GENOMIC DNA]</scope>
    <source>
        <strain evidence="6">Aro1</strain>
    </source>
</reference>
<dbReference type="InterPro" id="IPR020892">
    <property type="entry name" value="Cyclophilin-type_PPIase_CS"/>
</dbReference>
<dbReference type="InterPro" id="IPR044666">
    <property type="entry name" value="Cyclophilin_A-like"/>
</dbReference>
<evidence type="ECO:0000256" key="1">
    <source>
        <dbReference type="ARBA" id="ARBA00000971"/>
    </source>
</evidence>
<protein>
    <recommendedName>
        <fullName evidence="4">Peptidyl-prolyl cis-trans isomerase</fullName>
        <shortName evidence="4">PPIase</shortName>
        <ecNumber evidence="4">5.2.1.8</ecNumber>
    </recommendedName>
</protein>
<gene>
    <name evidence="6" type="ORF">Z043_109035</name>
</gene>
<dbReference type="PANTHER" id="PTHR45625:SF2">
    <property type="entry name" value="PEPTIDYL-PROLYL CIS-TRANS ISOMERASE-LIKE 3"/>
    <property type="match status" value="1"/>
</dbReference>
<keyword evidence="2 4" id="KW-0697">Rotamase</keyword>
<comment type="similarity">
    <text evidence="4">Belongs to the cyclophilin-type PPIase family.</text>
</comment>
<keyword evidence="3 4" id="KW-0413">Isomerase</keyword>
<comment type="function">
    <text evidence="4">PPIases accelerate the folding of proteins. It catalyzes the cis-trans isomerization of proline imidic peptide bonds in oligopeptides.</text>
</comment>
<comment type="caution">
    <text evidence="6">The sequence shown here is derived from an EMBL/GenBank/DDBJ whole genome shotgun (WGS) entry which is preliminary data.</text>
</comment>
<dbReference type="PIRSF" id="PIRSF001467">
    <property type="entry name" value="Peptidylpro_ismrse"/>
    <property type="match status" value="1"/>
</dbReference>
<dbReference type="STRING" id="113540.ENSSFOP00015020166"/>
<dbReference type="Gene3D" id="2.40.100.10">
    <property type="entry name" value="Cyclophilin-like"/>
    <property type="match status" value="1"/>
</dbReference>
<dbReference type="PROSITE" id="PS00170">
    <property type="entry name" value="CSA_PPIASE_1"/>
    <property type="match status" value="1"/>
</dbReference>
<dbReference type="SUPFAM" id="SSF50891">
    <property type="entry name" value="Cyclophilin-like"/>
    <property type="match status" value="1"/>
</dbReference>
<dbReference type="Proteomes" id="UP000034805">
    <property type="component" value="Unassembled WGS sequence"/>
</dbReference>